<proteinExistence type="predicted"/>
<reference evidence="1 2" key="1">
    <citation type="journal article" date="2019" name="Emerg. Microbes Infect.">
        <title>Comprehensive subspecies identification of 175 nontuberculous mycobacteria species based on 7547 genomic profiles.</title>
        <authorList>
            <person name="Matsumoto Y."/>
            <person name="Kinjo T."/>
            <person name="Motooka D."/>
            <person name="Nabeya D."/>
            <person name="Jung N."/>
            <person name="Uechi K."/>
            <person name="Horii T."/>
            <person name="Iida T."/>
            <person name="Fujita J."/>
            <person name="Nakamura S."/>
        </authorList>
    </citation>
    <scope>NUCLEOTIDE SEQUENCE [LARGE SCALE GENOMIC DNA]</scope>
    <source>
        <strain evidence="1 2">JCM 12603</strain>
    </source>
</reference>
<keyword evidence="2" id="KW-1185">Reference proteome</keyword>
<gene>
    <name evidence="1" type="ORF">MPOR_41740</name>
</gene>
<dbReference type="KEGG" id="mpof:MPOR_41740"/>
<protein>
    <submittedName>
        <fullName evidence="1">Uncharacterized protein</fullName>
    </submittedName>
</protein>
<evidence type="ECO:0000313" key="2">
    <source>
        <dbReference type="Proteomes" id="UP000466785"/>
    </source>
</evidence>
<dbReference type="EMBL" id="AP022570">
    <property type="protein sequence ID" value="BBX53148.1"/>
    <property type="molecule type" value="Genomic_DNA"/>
</dbReference>
<sequence length="293" mass="32611">MTLIQTLLTDKYVLQVSDRRLTRGGELFDDHHNKAVCWLGCMAAAFTGFAFADYEMKYPVSLWIADVLRWHVDNVNAINELVLGASKIVFDLAPYFEKRKLSIVLAGIAPGTGFAYCARISNFESGLEKSLKQFDHFCVDQWLMPLVPNNIHYMFSGVSLTQDEHYRVVETLPDLIANHGVNNVARFLVATQRRVAARSTAVGQDAMVMVIPARSTAPHAILTDTMSDAVMDVNPNFSYIRAHTFSQQRLAPLMAGQGNVIQMQGWGDAAGNQQVQMKMVRVASPEDWAARLG</sequence>
<evidence type="ECO:0000313" key="1">
    <source>
        <dbReference type="EMBL" id="BBX53148.1"/>
    </source>
</evidence>
<dbReference type="RefSeq" id="WP_163677166.1">
    <property type="nucleotide sequence ID" value="NZ_AP022570.1"/>
</dbReference>
<name>A0A6N4VGA3_9MYCO</name>
<dbReference type="AlphaFoldDB" id="A0A6N4VGA3"/>
<accession>A0A6N4VGA3</accession>
<organism evidence="1 2">
    <name type="scientific">Mycolicibacterium poriferae</name>
    <dbReference type="NCBI Taxonomy" id="39694"/>
    <lineage>
        <taxon>Bacteria</taxon>
        <taxon>Bacillati</taxon>
        <taxon>Actinomycetota</taxon>
        <taxon>Actinomycetes</taxon>
        <taxon>Mycobacteriales</taxon>
        <taxon>Mycobacteriaceae</taxon>
        <taxon>Mycolicibacterium</taxon>
    </lineage>
</organism>
<dbReference type="Proteomes" id="UP000466785">
    <property type="component" value="Chromosome"/>
</dbReference>